<sequence>MIFPKTDHFCTIFPGFWKCKFPSFLVNSNCCQNYCFKMDRNANECLLRLLSNQFVSWNADYLLVLRMDF</sequence>
<accession>A0A0V1BMS6</accession>
<dbReference type="Proteomes" id="UP000054776">
    <property type="component" value="Unassembled WGS sequence"/>
</dbReference>
<evidence type="ECO:0000313" key="2">
    <source>
        <dbReference type="Proteomes" id="UP000054776"/>
    </source>
</evidence>
<comment type="caution">
    <text evidence="1">The sequence shown here is derived from an EMBL/GenBank/DDBJ whole genome shotgun (WGS) entry which is preliminary data.</text>
</comment>
<protein>
    <submittedName>
        <fullName evidence="1">Uncharacterized protein</fullName>
    </submittedName>
</protein>
<proteinExistence type="predicted"/>
<gene>
    <name evidence="1" type="ORF">T01_1651</name>
</gene>
<keyword evidence="2" id="KW-1185">Reference proteome</keyword>
<reference evidence="1 2" key="1">
    <citation type="submission" date="2015-01" db="EMBL/GenBank/DDBJ databases">
        <title>Evolution of Trichinella species and genotypes.</title>
        <authorList>
            <person name="Korhonen P.K."/>
            <person name="Edoardo P."/>
            <person name="Giuseppe L.R."/>
            <person name="Gasser R.B."/>
        </authorList>
    </citation>
    <scope>NUCLEOTIDE SEQUENCE [LARGE SCALE GENOMIC DNA]</scope>
    <source>
        <strain evidence="1">ISS3</strain>
    </source>
</reference>
<dbReference type="EMBL" id="JYDH01000028">
    <property type="protein sequence ID" value="KRY38111.1"/>
    <property type="molecule type" value="Genomic_DNA"/>
</dbReference>
<dbReference type="InParanoid" id="A0A0V1BMS6"/>
<name>A0A0V1BMS6_TRISP</name>
<dbReference type="AlphaFoldDB" id="A0A0V1BMS6"/>
<evidence type="ECO:0000313" key="1">
    <source>
        <dbReference type="EMBL" id="KRY38111.1"/>
    </source>
</evidence>
<organism evidence="1 2">
    <name type="scientific">Trichinella spiralis</name>
    <name type="common">Trichina worm</name>
    <dbReference type="NCBI Taxonomy" id="6334"/>
    <lineage>
        <taxon>Eukaryota</taxon>
        <taxon>Metazoa</taxon>
        <taxon>Ecdysozoa</taxon>
        <taxon>Nematoda</taxon>
        <taxon>Enoplea</taxon>
        <taxon>Dorylaimia</taxon>
        <taxon>Trichinellida</taxon>
        <taxon>Trichinellidae</taxon>
        <taxon>Trichinella</taxon>
    </lineage>
</organism>